<feature type="transmembrane region" description="Helical" evidence="1">
    <location>
        <begin position="100"/>
        <end position="119"/>
    </location>
</feature>
<name>A0ABT7S4S8_9CELL</name>
<keyword evidence="3" id="KW-1185">Reference proteome</keyword>
<keyword evidence="1" id="KW-1133">Transmembrane helix</keyword>
<comment type="caution">
    <text evidence="2">The sequence shown here is derived from an EMBL/GenBank/DDBJ whole genome shotgun (WGS) entry which is preliminary data.</text>
</comment>
<feature type="transmembrane region" description="Helical" evidence="1">
    <location>
        <begin position="156"/>
        <end position="181"/>
    </location>
</feature>
<feature type="transmembrane region" description="Helical" evidence="1">
    <location>
        <begin position="16"/>
        <end position="36"/>
    </location>
</feature>
<keyword evidence="1" id="KW-0812">Transmembrane</keyword>
<gene>
    <name evidence="2" type="ORF">QRT05_01685</name>
</gene>
<feature type="transmembrane region" description="Helical" evidence="1">
    <location>
        <begin position="42"/>
        <end position="66"/>
    </location>
</feature>
<dbReference type="InterPro" id="IPR005325">
    <property type="entry name" value="DUF308_memb"/>
</dbReference>
<dbReference type="PANTHER" id="PTHR34989">
    <property type="entry name" value="PROTEIN HDED"/>
    <property type="match status" value="1"/>
</dbReference>
<feature type="transmembrane region" description="Helical" evidence="1">
    <location>
        <begin position="73"/>
        <end position="94"/>
    </location>
</feature>
<feature type="transmembrane region" description="Helical" evidence="1">
    <location>
        <begin position="131"/>
        <end position="150"/>
    </location>
</feature>
<reference evidence="2 3" key="1">
    <citation type="submission" date="2023-06" db="EMBL/GenBank/DDBJ databases">
        <title>Cellulomonas sp. MW9 Whole genome sequence.</title>
        <authorList>
            <person name="Park S."/>
        </authorList>
    </citation>
    <scope>NUCLEOTIDE SEQUENCE [LARGE SCALE GENOMIC DNA]</scope>
    <source>
        <strain evidence="2 3">MW9</strain>
    </source>
</reference>
<accession>A0ABT7S4S8</accession>
<dbReference type="Pfam" id="PF03729">
    <property type="entry name" value="DUF308"/>
    <property type="match status" value="2"/>
</dbReference>
<evidence type="ECO:0000313" key="2">
    <source>
        <dbReference type="EMBL" id="MDM7830032.1"/>
    </source>
</evidence>
<proteinExistence type="predicted"/>
<dbReference type="RefSeq" id="WP_289444630.1">
    <property type="nucleotide sequence ID" value="NZ_JAUCGR010000001.1"/>
</dbReference>
<dbReference type="Proteomes" id="UP001321453">
    <property type="component" value="Unassembled WGS sequence"/>
</dbReference>
<dbReference type="InterPro" id="IPR052712">
    <property type="entry name" value="Acid_resist_chaperone_HdeD"/>
</dbReference>
<sequence>MTDPTATAIAAQLRRFWWLPVLRGILLLGLGLFMVFKPFDTLTALVWLIGLFTIVDGVLTIISAFLDKRDTGVLWPVVGGLVTIAIGVVLLAWPGPTVKVLFYLTAFWVILLGVVGIIGSIVSHKRDNPTWFFPLILGLISLMIGLLLVTNPQTSIAVVMLLVGLFALVAGVVLVVGGFAARSIAATIEDDAKKVIEL</sequence>
<protein>
    <submittedName>
        <fullName evidence="2">DUF308 domain-containing protein</fullName>
    </submittedName>
</protein>
<keyword evidence="1" id="KW-0472">Membrane</keyword>
<dbReference type="PANTHER" id="PTHR34989:SF1">
    <property type="entry name" value="PROTEIN HDED"/>
    <property type="match status" value="1"/>
</dbReference>
<dbReference type="EMBL" id="JAUCGR010000001">
    <property type="protein sequence ID" value="MDM7830032.1"/>
    <property type="molecule type" value="Genomic_DNA"/>
</dbReference>
<evidence type="ECO:0000313" key="3">
    <source>
        <dbReference type="Proteomes" id="UP001321453"/>
    </source>
</evidence>
<evidence type="ECO:0000256" key="1">
    <source>
        <dbReference type="SAM" id="Phobius"/>
    </source>
</evidence>
<organism evidence="2 3">
    <name type="scientific">Cellulomonas edaphi</name>
    <dbReference type="NCBI Taxonomy" id="3053468"/>
    <lineage>
        <taxon>Bacteria</taxon>
        <taxon>Bacillati</taxon>
        <taxon>Actinomycetota</taxon>
        <taxon>Actinomycetes</taxon>
        <taxon>Micrococcales</taxon>
        <taxon>Cellulomonadaceae</taxon>
        <taxon>Cellulomonas</taxon>
    </lineage>
</organism>